<protein>
    <submittedName>
        <fullName evidence="2">Uncharacterized protein</fullName>
    </submittedName>
</protein>
<organism evidence="2 3">
    <name type="scientific">Rhypophila decipiens</name>
    <dbReference type="NCBI Taxonomy" id="261697"/>
    <lineage>
        <taxon>Eukaryota</taxon>
        <taxon>Fungi</taxon>
        <taxon>Dikarya</taxon>
        <taxon>Ascomycota</taxon>
        <taxon>Pezizomycotina</taxon>
        <taxon>Sordariomycetes</taxon>
        <taxon>Sordariomycetidae</taxon>
        <taxon>Sordariales</taxon>
        <taxon>Naviculisporaceae</taxon>
        <taxon>Rhypophila</taxon>
    </lineage>
</organism>
<dbReference type="EMBL" id="MU858418">
    <property type="protein sequence ID" value="KAK4206418.1"/>
    <property type="molecule type" value="Genomic_DNA"/>
</dbReference>
<evidence type="ECO:0000313" key="3">
    <source>
        <dbReference type="Proteomes" id="UP001301769"/>
    </source>
</evidence>
<accession>A0AAN6XT30</accession>
<dbReference type="AlphaFoldDB" id="A0AAN6XT30"/>
<dbReference type="Proteomes" id="UP001301769">
    <property type="component" value="Unassembled WGS sequence"/>
</dbReference>
<evidence type="ECO:0000256" key="1">
    <source>
        <dbReference type="SAM" id="MobiDB-lite"/>
    </source>
</evidence>
<feature type="region of interest" description="Disordered" evidence="1">
    <location>
        <begin position="133"/>
        <end position="156"/>
    </location>
</feature>
<name>A0AAN6XT30_9PEZI</name>
<sequence>MGPDRMSMAGFNNYYVRKHKFERNRNFIHSFRLCSYIIPQRVGVRFLAPYAGIPPLRRSGHIPLPGRLSLHQPGAATAANSPACTVEYEESTQNGNHGEQFLSSPEDYPEALALSPAGSNESFETVGNDGAELISISDSGDESDSENNGYNDYNCASGYNNHRERLQVVSSVSGEPRQYQSENSRRVLWEGLLSNLPATQRPYENARYHKPISGRSSPKTGSDGFKKRKFLAATDGNTGGEATRYTASTPGKSFAFTTSHSIPDTSPQAITALHQALFCSLNALGINVTLTTPSPPSTFYGSRRSTGVAEPAQTRYRSRLFPRENWASDSLYNRTFASIRAVVEEGGYVFHGIGYSPNLQIAGTPVNNNAVNPAWRSTVLHGCLMELQPVGITPAQARERDARARAYWRKGGRGVFSVGGERYKRLIGVKEEADLWGVFWARTTVGSEGWEVLSEDGYPFSQNGRLCKV</sequence>
<gene>
    <name evidence="2" type="ORF">QBC37DRAFT_459285</name>
</gene>
<comment type="caution">
    <text evidence="2">The sequence shown here is derived from an EMBL/GenBank/DDBJ whole genome shotgun (WGS) entry which is preliminary data.</text>
</comment>
<reference evidence="2" key="1">
    <citation type="journal article" date="2023" name="Mol. Phylogenet. Evol.">
        <title>Genome-scale phylogeny and comparative genomics of the fungal order Sordariales.</title>
        <authorList>
            <person name="Hensen N."/>
            <person name="Bonometti L."/>
            <person name="Westerberg I."/>
            <person name="Brannstrom I.O."/>
            <person name="Guillou S."/>
            <person name="Cros-Aarteil S."/>
            <person name="Calhoun S."/>
            <person name="Haridas S."/>
            <person name="Kuo A."/>
            <person name="Mondo S."/>
            <person name="Pangilinan J."/>
            <person name="Riley R."/>
            <person name="LaButti K."/>
            <person name="Andreopoulos B."/>
            <person name="Lipzen A."/>
            <person name="Chen C."/>
            <person name="Yan M."/>
            <person name="Daum C."/>
            <person name="Ng V."/>
            <person name="Clum A."/>
            <person name="Steindorff A."/>
            <person name="Ohm R.A."/>
            <person name="Martin F."/>
            <person name="Silar P."/>
            <person name="Natvig D.O."/>
            <person name="Lalanne C."/>
            <person name="Gautier V."/>
            <person name="Ament-Velasquez S.L."/>
            <person name="Kruys A."/>
            <person name="Hutchinson M.I."/>
            <person name="Powell A.J."/>
            <person name="Barry K."/>
            <person name="Miller A.N."/>
            <person name="Grigoriev I.V."/>
            <person name="Debuchy R."/>
            <person name="Gladieux P."/>
            <person name="Hiltunen Thoren M."/>
            <person name="Johannesson H."/>
        </authorList>
    </citation>
    <scope>NUCLEOTIDE SEQUENCE</scope>
    <source>
        <strain evidence="2">PSN293</strain>
    </source>
</reference>
<keyword evidence="3" id="KW-1185">Reference proteome</keyword>
<reference evidence="2" key="2">
    <citation type="submission" date="2023-05" db="EMBL/GenBank/DDBJ databases">
        <authorList>
            <consortium name="Lawrence Berkeley National Laboratory"/>
            <person name="Steindorff A."/>
            <person name="Hensen N."/>
            <person name="Bonometti L."/>
            <person name="Westerberg I."/>
            <person name="Brannstrom I.O."/>
            <person name="Guillou S."/>
            <person name="Cros-Aarteil S."/>
            <person name="Calhoun S."/>
            <person name="Haridas S."/>
            <person name="Kuo A."/>
            <person name="Mondo S."/>
            <person name="Pangilinan J."/>
            <person name="Riley R."/>
            <person name="Labutti K."/>
            <person name="Andreopoulos B."/>
            <person name="Lipzen A."/>
            <person name="Chen C."/>
            <person name="Yanf M."/>
            <person name="Daum C."/>
            <person name="Ng V."/>
            <person name="Clum A."/>
            <person name="Ohm R."/>
            <person name="Martin F."/>
            <person name="Silar P."/>
            <person name="Natvig D."/>
            <person name="Lalanne C."/>
            <person name="Gautier V."/>
            <person name="Ament-Velasquez S.L."/>
            <person name="Kruys A."/>
            <person name="Hutchinson M.I."/>
            <person name="Powell A.J."/>
            <person name="Barry K."/>
            <person name="Miller A.N."/>
            <person name="Grigoriev I.V."/>
            <person name="Debuchy R."/>
            <person name="Gladieux P."/>
            <person name="Thoren M.H."/>
            <person name="Johannesson H."/>
        </authorList>
    </citation>
    <scope>NUCLEOTIDE SEQUENCE</scope>
    <source>
        <strain evidence="2">PSN293</strain>
    </source>
</reference>
<proteinExistence type="predicted"/>
<evidence type="ECO:0000313" key="2">
    <source>
        <dbReference type="EMBL" id="KAK4206418.1"/>
    </source>
</evidence>